<sequence length="203" mass="23853">MLSLSPRYDLFRFLLPRHYMPEEVRQKWQVLLSKEPGVIINPIDYLNESIKGITIPGITDLVIQQSQHSTNGITRTHKRLNVEPKQNNSYPTPANPLDKIFREFKVTFRMNQGFTNYFMLYETIFHRICKPELYDEDDDFVIDLMDETGKAYARIRLSQCIIDGIDGLDLSYDKVERQTDVFDVTWKFNNIDFDLITGDGFKN</sequence>
<proteinExistence type="predicted"/>
<name>A0A8S5LQ09_9CAUD</name>
<accession>A0A8S5LQ09</accession>
<protein>
    <submittedName>
        <fullName evidence="1">Tail tube protein</fullName>
    </submittedName>
</protein>
<reference evidence="1" key="1">
    <citation type="journal article" date="2021" name="Proc. Natl. Acad. Sci. U.S.A.">
        <title>A Catalog of Tens of Thousands of Viruses from Human Metagenomes Reveals Hidden Associations with Chronic Diseases.</title>
        <authorList>
            <person name="Tisza M.J."/>
            <person name="Buck C.B."/>
        </authorList>
    </citation>
    <scope>NUCLEOTIDE SEQUENCE</scope>
    <source>
        <strain evidence="1">Ct0f722</strain>
    </source>
</reference>
<organism evidence="1">
    <name type="scientific">Myoviridae sp. ct0f722</name>
    <dbReference type="NCBI Taxonomy" id="2827599"/>
    <lineage>
        <taxon>Viruses</taxon>
        <taxon>Duplodnaviria</taxon>
        <taxon>Heunggongvirae</taxon>
        <taxon>Uroviricota</taxon>
        <taxon>Caudoviricetes</taxon>
    </lineage>
</organism>
<dbReference type="EMBL" id="BK015890">
    <property type="protein sequence ID" value="DAD71976.1"/>
    <property type="molecule type" value="Genomic_DNA"/>
</dbReference>
<evidence type="ECO:0000313" key="1">
    <source>
        <dbReference type="EMBL" id="DAD71976.1"/>
    </source>
</evidence>